<organism evidence="1">
    <name type="scientific">Anguilla anguilla</name>
    <name type="common">European freshwater eel</name>
    <name type="synonym">Muraena anguilla</name>
    <dbReference type="NCBI Taxonomy" id="7936"/>
    <lineage>
        <taxon>Eukaryota</taxon>
        <taxon>Metazoa</taxon>
        <taxon>Chordata</taxon>
        <taxon>Craniata</taxon>
        <taxon>Vertebrata</taxon>
        <taxon>Euteleostomi</taxon>
        <taxon>Actinopterygii</taxon>
        <taxon>Neopterygii</taxon>
        <taxon>Teleostei</taxon>
        <taxon>Anguilliformes</taxon>
        <taxon>Anguillidae</taxon>
        <taxon>Anguilla</taxon>
    </lineage>
</organism>
<reference evidence="1" key="2">
    <citation type="journal article" date="2015" name="Fish Shellfish Immunol.">
        <title>Early steps in the European eel (Anguilla anguilla)-Vibrio vulnificus interaction in the gills: Role of the RtxA13 toxin.</title>
        <authorList>
            <person name="Callol A."/>
            <person name="Pajuelo D."/>
            <person name="Ebbesson L."/>
            <person name="Teles M."/>
            <person name="MacKenzie S."/>
            <person name="Amaro C."/>
        </authorList>
    </citation>
    <scope>NUCLEOTIDE SEQUENCE</scope>
</reference>
<accession>A0A0E9T079</accession>
<protein>
    <submittedName>
        <fullName evidence="1">Uncharacterized protein</fullName>
    </submittedName>
</protein>
<dbReference type="AlphaFoldDB" id="A0A0E9T079"/>
<evidence type="ECO:0000313" key="1">
    <source>
        <dbReference type="EMBL" id="JAH47014.1"/>
    </source>
</evidence>
<sequence>MRVYLCECVSLYKQLHQNIPKLLQIKIKIRTFT</sequence>
<reference evidence="1" key="1">
    <citation type="submission" date="2014-11" db="EMBL/GenBank/DDBJ databases">
        <authorList>
            <person name="Amaro Gonzalez C."/>
        </authorList>
    </citation>
    <scope>NUCLEOTIDE SEQUENCE</scope>
</reference>
<proteinExistence type="predicted"/>
<dbReference type="EMBL" id="GBXM01061563">
    <property type="protein sequence ID" value="JAH47014.1"/>
    <property type="molecule type" value="Transcribed_RNA"/>
</dbReference>
<name>A0A0E9T079_ANGAN</name>